<dbReference type="InterPro" id="IPR003016">
    <property type="entry name" value="2-oxoA_DH_lipoyl-BS"/>
</dbReference>
<dbReference type="InterPro" id="IPR036625">
    <property type="entry name" value="E3-bd_dom_sf"/>
</dbReference>
<dbReference type="GO" id="GO:0043754">
    <property type="term" value="F:dihydrolipoamide branched chain acyltransferase activity"/>
    <property type="evidence" value="ECO:0007669"/>
    <property type="project" value="UniProtKB-EC"/>
</dbReference>
<evidence type="ECO:0000256" key="11">
    <source>
        <dbReference type="SAM" id="MobiDB-lite"/>
    </source>
</evidence>
<dbReference type="Gene3D" id="3.30.559.10">
    <property type="entry name" value="Chloramphenicol acetyltransferase-like domain"/>
    <property type="match status" value="1"/>
</dbReference>
<evidence type="ECO:0000313" key="14">
    <source>
        <dbReference type="EMBL" id="JAQ07419.1"/>
    </source>
</evidence>
<keyword evidence="5 10" id="KW-0450">Lipoyl</keyword>
<evidence type="ECO:0000256" key="10">
    <source>
        <dbReference type="RuleBase" id="RU003423"/>
    </source>
</evidence>
<evidence type="ECO:0000259" key="13">
    <source>
        <dbReference type="PROSITE" id="PS51826"/>
    </source>
</evidence>
<dbReference type="PROSITE" id="PS00189">
    <property type="entry name" value="LIPOYL"/>
    <property type="match status" value="1"/>
</dbReference>
<dbReference type="GO" id="GO:0031405">
    <property type="term" value="F:lipoic acid binding"/>
    <property type="evidence" value="ECO:0007669"/>
    <property type="project" value="TreeGrafter"/>
</dbReference>
<dbReference type="Pfam" id="PF00364">
    <property type="entry name" value="Biotin_lipoyl"/>
    <property type="match status" value="1"/>
</dbReference>
<dbReference type="SUPFAM" id="SSF52777">
    <property type="entry name" value="CoA-dependent acyltransferases"/>
    <property type="match status" value="1"/>
</dbReference>
<dbReference type="GO" id="GO:0005759">
    <property type="term" value="C:mitochondrial matrix"/>
    <property type="evidence" value="ECO:0007669"/>
    <property type="project" value="UniProtKB-SubCell"/>
</dbReference>
<reference evidence="14" key="1">
    <citation type="journal article" date="2016" name="Gigascience">
        <title>De novo construction of an expanded transcriptome assembly for the western tarnished plant bug, Lygus hesperus.</title>
        <authorList>
            <person name="Tassone E.E."/>
            <person name="Geib S.M."/>
            <person name="Hall B."/>
            <person name="Fabrick J.A."/>
            <person name="Brent C.S."/>
            <person name="Hull J.J."/>
        </authorList>
    </citation>
    <scope>NUCLEOTIDE SEQUENCE</scope>
</reference>
<dbReference type="GO" id="GO:0005829">
    <property type="term" value="C:cytosol"/>
    <property type="evidence" value="ECO:0007669"/>
    <property type="project" value="UniProtKB-ARBA"/>
</dbReference>
<keyword evidence="4 10" id="KW-0808">Transferase</keyword>
<feature type="region of interest" description="Disordered" evidence="11">
    <location>
        <begin position="198"/>
        <end position="229"/>
    </location>
</feature>
<evidence type="ECO:0000259" key="12">
    <source>
        <dbReference type="PROSITE" id="PS50968"/>
    </source>
</evidence>
<dbReference type="InterPro" id="IPR000089">
    <property type="entry name" value="Biotin_lipoyl"/>
</dbReference>
<dbReference type="SUPFAM" id="SSF47005">
    <property type="entry name" value="Peripheral subunit-binding domain of 2-oxo acid dehydrogenase complex"/>
    <property type="match status" value="1"/>
</dbReference>
<proteinExistence type="inferred from homology"/>
<dbReference type="EC" id="2.3.1.-" evidence="10"/>
<dbReference type="CDD" id="cd06849">
    <property type="entry name" value="lipoyl_domain"/>
    <property type="match status" value="1"/>
</dbReference>
<gene>
    <name evidence="14" type="primary">Dbt_2</name>
    <name evidence="14" type="ORF">g.47755</name>
</gene>
<dbReference type="PROSITE" id="PS51826">
    <property type="entry name" value="PSBD"/>
    <property type="match status" value="1"/>
</dbReference>
<dbReference type="AlphaFoldDB" id="A0A146LIU9"/>
<dbReference type="Gene3D" id="4.10.320.10">
    <property type="entry name" value="E3-binding domain"/>
    <property type="match status" value="1"/>
</dbReference>
<feature type="domain" description="Peripheral subunit-binding (PSBD)" evidence="13">
    <location>
        <begin position="159"/>
        <end position="196"/>
    </location>
</feature>
<comment type="cofactor">
    <cofactor evidence="1 10">
        <name>(R)-lipoate</name>
        <dbReference type="ChEBI" id="CHEBI:83088"/>
    </cofactor>
</comment>
<dbReference type="FunFam" id="4.10.320.10:FF:000002">
    <property type="entry name" value="Dihydrolipoamide acetyltransferase component of pyruvate dehydrogenase complex"/>
    <property type="match status" value="1"/>
</dbReference>
<comment type="similarity">
    <text evidence="3 10">Belongs to the 2-oxoacid dehydrogenase family.</text>
</comment>
<evidence type="ECO:0000256" key="9">
    <source>
        <dbReference type="ARBA" id="ARBA00051775"/>
    </source>
</evidence>
<accession>A0A146LIU9</accession>
<feature type="region of interest" description="Disordered" evidence="11">
    <location>
        <begin position="105"/>
        <end position="142"/>
    </location>
</feature>
<dbReference type="InterPro" id="IPR004167">
    <property type="entry name" value="PSBD"/>
</dbReference>
<dbReference type="PANTHER" id="PTHR43178:SF5">
    <property type="entry name" value="LIPOAMIDE ACYLTRANSFERASE COMPONENT OF BRANCHED-CHAIN ALPHA-KETO ACID DEHYDROGENASE COMPLEX, MITOCHONDRIAL"/>
    <property type="match status" value="1"/>
</dbReference>
<keyword evidence="8 10" id="KW-0012">Acyltransferase</keyword>
<evidence type="ECO:0000256" key="4">
    <source>
        <dbReference type="ARBA" id="ARBA00022679"/>
    </source>
</evidence>
<dbReference type="Pfam" id="PF00198">
    <property type="entry name" value="2-oxoacid_dh"/>
    <property type="match status" value="1"/>
</dbReference>
<feature type="domain" description="Lipoyl-binding" evidence="12">
    <location>
        <begin position="28"/>
        <end position="103"/>
    </location>
</feature>
<comment type="catalytic activity">
    <reaction evidence="9">
        <text>N(6)-[(R)-dihydrolipoyl]-L-lysyl-[protein] + 2-methylpropanoyl-CoA = N(6)-[(R)-S(8)-2-methylpropanoyldihydrolipoyl]-L-lysyl-[protein] + CoA</text>
        <dbReference type="Rhea" id="RHEA:18865"/>
        <dbReference type="Rhea" id="RHEA-COMP:10475"/>
        <dbReference type="Rhea" id="RHEA-COMP:10497"/>
        <dbReference type="ChEBI" id="CHEBI:57287"/>
        <dbReference type="ChEBI" id="CHEBI:57338"/>
        <dbReference type="ChEBI" id="CHEBI:83100"/>
        <dbReference type="ChEBI" id="CHEBI:83142"/>
        <dbReference type="EC" id="2.3.1.168"/>
    </reaction>
    <physiologicalReaction direction="left-to-right" evidence="9">
        <dbReference type="Rhea" id="RHEA:18866"/>
    </physiologicalReaction>
</comment>
<dbReference type="GO" id="GO:0016407">
    <property type="term" value="F:acetyltransferase activity"/>
    <property type="evidence" value="ECO:0007669"/>
    <property type="project" value="TreeGrafter"/>
</dbReference>
<protein>
    <recommendedName>
        <fullName evidence="10">Dihydrolipoamide acetyltransferase component of pyruvate dehydrogenase complex</fullName>
        <ecNumber evidence="10">2.3.1.-</ecNumber>
    </recommendedName>
</protein>
<evidence type="ECO:0000256" key="1">
    <source>
        <dbReference type="ARBA" id="ARBA00001938"/>
    </source>
</evidence>
<dbReference type="Pfam" id="PF02817">
    <property type="entry name" value="E3_binding"/>
    <property type="match status" value="1"/>
</dbReference>
<organism evidence="14">
    <name type="scientific">Lygus hesperus</name>
    <name type="common">Western plant bug</name>
    <dbReference type="NCBI Taxonomy" id="30085"/>
    <lineage>
        <taxon>Eukaryota</taxon>
        <taxon>Metazoa</taxon>
        <taxon>Ecdysozoa</taxon>
        <taxon>Arthropoda</taxon>
        <taxon>Hexapoda</taxon>
        <taxon>Insecta</taxon>
        <taxon>Pterygota</taxon>
        <taxon>Neoptera</taxon>
        <taxon>Paraneoptera</taxon>
        <taxon>Hemiptera</taxon>
        <taxon>Heteroptera</taxon>
        <taxon>Panheteroptera</taxon>
        <taxon>Cimicomorpha</taxon>
        <taxon>Miridae</taxon>
        <taxon>Mirini</taxon>
        <taxon>Lygus</taxon>
    </lineage>
</organism>
<dbReference type="SUPFAM" id="SSF51230">
    <property type="entry name" value="Single hybrid motif"/>
    <property type="match status" value="1"/>
</dbReference>
<evidence type="ECO:0000256" key="3">
    <source>
        <dbReference type="ARBA" id="ARBA00007317"/>
    </source>
</evidence>
<evidence type="ECO:0000256" key="2">
    <source>
        <dbReference type="ARBA" id="ARBA00004305"/>
    </source>
</evidence>
<keyword evidence="6" id="KW-0809">Transit peptide</keyword>
<dbReference type="PANTHER" id="PTHR43178">
    <property type="entry name" value="DIHYDROLIPOAMIDE ACETYLTRANSFERASE COMPONENT OF PYRUVATE DEHYDROGENASE COMPLEX"/>
    <property type="match status" value="1"/>
</dbReference>
<keyword evidence="7" id="KW-0496">Mitochondrion</keyword>
<sequence length="460" mass="50434">MAFRIGSMLRGPLWGCRGFRTSCGTYKIVQFVLSDIGEGIREVTVRDWFVKVGDKVKQFDDICLVESDKAAVNITSRFDGVVTKIYHQEGDLALVGQPLVDIDSEGQEEASDVGERGTAAQPTAIPEAKQPTPAAEEQRKDNSWSLDLESIDSAASKALATPAVRRIAKEYKIPLSDVRGSGKSGRVMKEDVIKYLDSKTSRESVSSSDTKQPRVDKPSSSEPLQRLESDKTVPITGIKKVMARTMTESNAIPSFGYSDELDVTKLVALRKEIRSQLQAGGNNITYMPFFIKALSNALVSYPELNSHVDSKCENMIIKAEHNIGLAVDTPNGLLVPNMKNVERMSLLEVSVELGKLVEKAKTRTLSIQDLTGGTITISNIGIIGGTYVRPLINPPEVAIVGLGRFRKRPVFDANDQIVAATTCNASWSADHRVIDGATLARFSELWKHFIENPLQLLLVK</sequence>
<comment type="subcellular location">
    <subcellularLocation>
        <location evidence="2">Mitochondrion matrix</location>
    </subcellularLocation>
</comment>
<evidence type="ECO:0000256" key="6">
    <source>
        <dbReference type="ARBA" id="ARBA00022946"/>
    </source>
</evidence>
<dbReference type="Gene3D" id="2.40.50.100">
    <property type="match status" value="1"/>
</dbReference>
<dbReference type="FunFam" id="3.30.559.10:FF:000027">
    <property type="entry name" value="Dihydrolipoamide acetyltransferase component of pyruvate dehydrogenase complex"/>
    <property type="match status" value="1"/>
</dbReference>
<dbReference type="FunFam" id="2.40.50.100:FF:000013">
    <property type="entry name" value="Dihydrolipoamide acetyltransferase component of pyruvate dehydrogenase complex"/>
    <property type="match status" value="1"/>
</dbReference>
<dbReference type="InterPro" id="IPR011053">
    <property type="entry name" value="Single_hybrid_motif"/>
</dbReference>
<dbReference type="PROSITE" id="PS50968">
    <property type="entry name" value="BIOTINYL_LIPOYL"/>
    <property type="match status" value="1"/>
</dbReference>
<dbReference type="InterPro" id="IPR050743">
    <property type="entry name" value="2-oxoacid_DH_E2_comp"/>
</dbReference>
<evidence type="ECO:0000256" key="8">
    <source>
        <dbReference type="ARBA" id="ARBA00023315"/>
    </source>
</evidence>
<feature type="compositionally biased region" description="Basic and acidic residues" evidence="11">
    <location>
        <begin position="211"/>
        <end position="229"/>
    </location>
</feature>
<name>A0A146LIU9_LYGHE</name>
<dbReference type="InterPro" id="IPR001078">
    <property type="entry name" value="2-oxoacid_DH_actylTfrase"/>
</dbReference>
<evidence type="ECO:0000256" key="5">
    <source>
        <dbReference type="ARBA" id="ARBA00022823"/>
    </source>
</evidence>
<dbReference type="EMBL" id="GDHC01011210">
    <property type="protein sequence ID" value="JAQ07419.1"/>
    <property type="molecule type" value="Transcribed_RNA"/>
</dbReference>
<dbReference type="InterPro" id="IPR023213">
    <property type="entry name" value="CAT-like_dom_sf"/>
</dbReference>
<evidence type="ECO:0000256" key="7">
    <source>
        <dbReference type="ARBA" id="ARBA00023128"/>
    </source>
</evidence>